<accession>A0A1N7EY62</accession>
<organism evidence="2 3">
    <name type="scientific">Haladaptatus litoreus</name>
    <dbReference type="NCBI Taxonomy" id="553468"/>
    <lineage>
        <taxon>Archaea</taxon>
        <taxon>Methanobacteriati</taxon>
        <taxon>Methanobacteriota</taxon>
        <taxon>Stenosarchaea group</taxon>
        <taxon>Halobacteria</taxon>
        <taxon>Halobacteriales</taxon>
        <taxon>Haladaptataceae</taxon>
        <taxon>Haladaptatus</taxon>
    </lineage>
</organism>
<protein>
    <submittedName>
        <fullName evidence="2">Uncharacterized protein</fullName>
    </submittedName>
</protein>
<gene>
    <name evidence="2" type="ORF">SAMN05421858_4630</name>
</gene>
<sequence>MPRSEKPLLVRMRYQLRDRVREVAEGAKEQTEAVSRVGRNVGETAARETVKSGTTAYDELSRAAKSARGTADTVRERVNNRGSEPLSDPLAITAMTNQSATTLAIEIRQFVDAVDYQYAAKSALQGVRRGYIAGPYGAVLGGGMGTVYGAYNSTRAAFDPDEPPQLFNEVDDIERYLDSVQHARTGYEVGKRFGAKGKVTGAAIGAGVSTLPLLIERVTAVANGDHDGNECDDE</sequence>
<evidence type="ECO:0000256" key="1">
    <source>
        <dbReference type="SAM" id="MobiDB-lite"/>
    </source>
</evidence>
<evidence type="ECO:0000313" key="2">
    <source>
        <dbReference type="EMBL" id="SIR93063.1"/>
    </source>
</evidence>
<dbReference type="Proteomes" id="UP000186914">
    <property type="component" value="Unassembled WGS sequence"/>
</dbReference>
<evidence type="ECO:0000313" key="3">
    <source>
        <dbReference type="Proteomes" id="UP000186914"/>
    </source>
</evidence>
<proteinExistence type="predicted"/>
<dbReference type="EMBL" id="FTNO01000007">
    <property type="protein sequence ID" value="SIR93063.1"/>
    <property type="molecule type" value="Genomic_DNA"/>
</dbReference>
<name>A0A1N7EY62_9EURY</name>
<keyword evidence="3" id="KW-1185">Reference proteome</keyword>
<dbReference type="AlphaFoldDB" id="A0A1N7EY62"/>
<feature type="region of interest" description="Disordered" evidence="1">
    <location>
        <begin position="61"/>
        <end position="85"/>
    </location>
</feature>
<reference evidence="3" key="1">
    <citation type="submission" date="2017-01" db="EMBL/GenBank/DDBJ databases">
        <authorList>
            <person name="Varghese N."/>
            <person name="Submissions S."/>
        </authorList>
    </citation>
    <scope>NUCLEOTIDE SEQUENCE [LARGE SCALE GENOMIC DNA]</scope>
    <source>
        <strain evidence="3">CGMCC 1.7737</strain>
    </source>
</reference>